<accession>A0A6A7C234</accession>
<dbReference type="AlphaFoldDB" id="A0A6A7C234"/>
<feature type="region of interest" description="Disordered" evidence="1">
    <location>
        <begin position="638"/>
        <end position="730"/>
    </location>
</feature>
<feature type="compositionally biased region" description="Basic and acidic residues" evidence="1">
    <location>
        <begin position="207"/>
        <end position="218"/>
    </location>
</feature>
<feature type="compositionally biased region" description="Low complexity" evidence="1">
    <location>
        <begin position="651"/>
        <end position="664"/>
    </location>
</feature>
<keyword evidence="3" id="KW-1185">Reference proteome</keyword>
<feature type="compositionally biased region" description="Low complexity" evidence="1">
    <location>
        <begin position="44"/>
        <end position="53"/>
    </location>
</feature>
<name>A0A6A7C234_9PEZI</name>
<feature type="region of interest" description="Disordered" evidence="1">
    <location>
        <begin position="262"/>
        <end position="376"/>
    </location>
</feature>
<feature type="region of interest" description="Disordered" evidence="1">
    <location>
        <begin position="519"/>
        <end position="616"/>
    </location>
</feature>
<feature type="compositionally biased region" description="Basic and acidic residues" evidence="1">
    <location>
        <begin position="349"/>
        <end position="360"/>
    </location>
</feature>
<feature type="compositionally biased region" description="Polar residues" evidence="1">
    <location>
        <begin position="83"/>
        <end position="94"/>
    </location>
</feature>
<gene>
    <name evidence="2" type="ORF">K470DRAFT_40039</name>
</gene>
<reference evidence="2" key="1">
    <citation type="journal article" date="2020" name="Stud. Mycol.">
        <title>101 Dothideomycetes genomes: a test case for predicting lifestyles and emergence of pathogens.</title>
        <authorList>
            <person name="Haridas S."/>
            <person name="Albert R."/>
            <person name="Binder M."/>
            <person name="Bloem J."/>
            <person name="Labutti K."/>
            <person name="Salamov A."/>
            <person name="Andreopoulos B."/>
            <person name="Baker S."/>
            <person name="Barry K."/>
            <person name="Bills G."/>
            <person name="Bluhm B."/>
            <person name="Cannon C."/>
            <person name="Castanera R."/>
            <person name="Culley D."/>
            <person name="Daum C."/>
            <person name="Ezra D."/>
            <person name="Gonzalez J."/>
            <person name="Henrissat B."/>
            <person name="Kuo A."/>
            <person name="Liang C."/>
            <person name="Lipzen A."/>
            <person name="Lutzoni F."/>
            <person name="Magnuson J."/>
            <person name="Mondo S."/>
            <person name="Nolan M."/>
            <person name="Ohm R."/>
            <person name="Pangilinan J."/>
            <person name="Park H.-J."/>
            <person name="Ramirez L."/>
            <person name="Alfaro M."/>
            <person name="Sun H."/>
            <person name="Tritt A."/>
            <person name="Yoshinaga Y."/>
            <person name="Zwiers L.-H."/>
            <person name="Turgeon B."/>
            <person name="Goodwin S."/>
            <person name="Spatafora J."/>
            <person name="Crous P."/>
            <person name="Grigoriev I."/>
        </authorList>
    </citation>
    <scope>NUCLEOTIDE SEQUENCE</scope>
    <source>
        <strain evidence="2">CBS 480.64</strain>
    </source>
</reference>
<evidence type="ECO:0000256" key="1">
    <source>
        <dbReference type="SAM" id="MobiDB-lite"/>
    </source>
</evidence>
<feature type="compositionally biased region" description="Basic and acidic residues" evidence="1">
    <location>
        <begin position="519"/>
        <end position="531"/>
    </location>
</feature>
<feature type="region of interest" description="Disordered" evidence="1">
    <location>
        <begin position="403"/>
        <end position="491"/>
    </location>
</feature>
<feature type="compositionally biased region" description="Polar residues" evidence="1">
    <location>
        <begin position="532"/>
        <end position="571"/>
    </location>
</feature>
<feature type="compositionally biased region" description="Low complexity" evidence="1">
    <location>
        <begin position="889"/>
        <end position="911"/>
    </location>
</feature>
<feature type="compositionally biased region" description="Low complexity" evidence="1">
    <location>
        <begin position="572"/>
        <end position="586"/>
    </location>
</feature>
<feature type="compositionally biased region" description="Polar residues" evidence="1">
    <location>
        <begin position="984"/>
        <end position="993"/>
    </location>
</feature>
<proteinExistence type="predicted"/>
<sequence>MTGQMPDSPPGAFPETPAPGRGGEEDFFDAPSRAGSKGRHEPTSASEPPSASEQKYGISPLPASGGIGNPIHLQPGEKVPDPSTYTANTLTSNVKLDKESYEKSDTGAPVLPPILSPQSEREAFGSAPIFSGLGPVTGQMIPESSMPMGKDTPAGITPMMSSVGPTSTTNQLAGQQPIEPHVPPQVVTDSQKAVNAYPEASANPTAVEEKEQLERELTSKVPEAKPTSESPSAVGKIAGTAAIGLGAATATVGGLAMAARDKTVAASNDPKSAVPSVDQLKSMTGLGQTDSSNTAGLGQTGTFNQTGLGQFGTSSTGSHSDAQQPPPVVTESQRAAGVSPEASANPVAVEEKDQLERELTSKVPEAKPTSESPSAAGKIVGVAAGGIGVLGATLGGAALAAKDKTAAAANDPNSSVPSVGQLKNMTGFGNQYAGHSDTDQPPAIVTESQRAAGVSPEAASNPVAVEEKDQLEHELKSKIPKAQPTSESPSAVGKIAGVAAGGLGAVGAAVGGIALAARDKMAGNDSAERSTSDPSARNTVGDTALSRNNASDAGLSPSSSNKPPSMVTESQKAAGVGPEAAANPVAVEEKEQVEDELAKKVPEAKPTSESPSAAGKVAGVAAGGIGAVGAALGGAALAAKDEVSPGKQKSTDPTISSVSTTSSTNQLAAQQAIETHEPPAVVIESQRAAGVGPEASANPVAVEEKDEVERELTNKVPEAKPTSESPSTVGKVAGVAAGGLGVAGAALGGAALAAKDKAGSTLQSATQNIPGAQSATQSTHPTLPQSVQSNIDEMNKKTSGLSLTDKPTITSEKALNQSGISTPPASGIVPKEVTESQKLANVGPEAAGNKEAIIEKENVENELLSKVPEDESSGMLCEYSLDWTNVLGTPAPSMTAATSAVAPSATAGTASVFKDTSADKDGQLESSTKPTPISRDVSPMDRSGGRGDATSSTVAESGKNTSAPRRSMTASSKRGSFIDRVRNTPDTPKSPTTPGHEAPAKKKGFFSRLRDKLK</sequence>
<dbReference type="EMBL" id="MU005973">
    <property type="protein sequence ID" value="KAF2861297.1"/>
    <property type="molecule type" value="Genomic_DNA"/>
</dbReference>
<feature type="compositionally biased region" description="Polar residues" evidence="1">
    <location>
        <begin position="279"/>
        <end position="323"/>
    </location>
</feature>
<dbReference type="Proteomes" id="UP000799421">
    <property type="component" value="Unassembled WGS sequence"/>
</dbReference>
<dbReference type="OrthoDB" id="5873279at2759"/>
<feature type="compositionally biased region" description="Basic and acidic residues" evidence="1">
    <location>
        <begin position="95"/>
        <end position="105"/>
    </location>
</feature>
<feature type="compositionally biased region" description="Basic and acidic residues" evidence="1">
    <location>
        <begin position="465"/>
        <end position="477"/>
    </location>
</feature>
<feature type="region of interest" description="Disordered" evidence="1">
    <location>
        <begin position="889"/>
        <end position="1014"/>
    </location>
</feature>
<feature type="compositionally biased region" description="Polar residues" evidence="1">
    <location>
        <begin position="760"/>
        <end position="824"/>
    </location>
</feature>
<protein>
    <submittedName>
        <fullName evidence="2">Uncharacterized protein</fullName>
    </submittedName>
</protein>
<feature type="compositionally biased region" description="Polar residues" evidence="1">
    <location>
        <begin position="949"/>
        <end position="974"/>
    </location>
</feature>
<feature type="compositionally biased region" description="Polar residues" evidence="1">
    <location>
        <begin position="159"/>
        <end position="174"/>
    </location>
</feature>
<organism evidence="2 3">
    <name type="scientific">Piedraia hortae CBS 480.64</name>
    <dbReference type="NCBI Taxonomy" id="1314780"/>
    <lineage>
        <taxon>Eukaryota</taxon>
        <taxon>Fungi</taxon>
        <taxon>Dikarya</taxon>
        <taxon>Ascomycota</taxon>
        <taxon>Pezizomycotina</taxon>
        <taxon>Dothideomycetes</taxon>
        <taxon>Dothideomycetidae</taxon>
        <taxon>Capnodiales</taxon>
        <taxon>Piedraiaceae</taxon>
        <taxon>Piedraia</taxon>
    </lineage>
</organism>
<feature type="compositionally biased region" description="Polar residues" evidence="1">
    <location>
        <begin position="411"/>
        <end position="429"/>
    </location>
</feature>
<feature type="region of interest" description="Disordered" evidence="1">
    <location>
        <begin position="753"/>
        <end position="831"/>
    </location>
</feature>
<evidence type="ECO:0000313" key="2">
    <source>
        <dbReference type="EMBL" id="KAF2861297.1"/>
    </source>
</evidence>
<feature type="region of interest" description="Disordered" evidence="1">
    <location>
        <begin position="199"/>
        <end position="233"/>
    </location>
</feature>
<evidence type="ECO:0000313" key="3">
    <source>
        <dbReference type="Proteomes" id="UP000799421"/>
    </source>
</evidence>
<feature type="region of interest" description="Disordered" evidence="1">
    <location>
        <begin position="1"/>
        <end position="183"/>
    </location>
</feature>